<accession>A0A9N7YYE0</accession>
<evidence type="ECO:0000256" key="1">
    <source>
        <dbReference type="SAM" id="MobiDB-lite"/>
    </source>
</evidence>
<gene>
    <name evidence="2" type="ORF">PLEPLA_LOCUS30007</name>
</gene>
<dbReference type="Proteomes" id="UP001153269">
    <property type="component" value="Unassembled WGS sequence"/>
</dbReference>
<sequence>MSPPVLRPSCSSCVCGGAQEGPLYPRVRGPICTGGEDKDVIVPRDRSKSPPDAAPPIRMHLWAGLRYPVSALWEGGEVKAGGALPSGPVLPVQTPEQRRRAPPPSPVTHGCRSGSDRRAHLGETGDRRLGGGEDRPVRVHRWSLRSAGERCADGASPRAAPLEKLRSFLRWDTFLLSPLSSSS</sequence>
<comment type="caution">
    <text evidence="2">The sequence shown here is derived from an EMBL/GenBank/DDBJ whole genome shotgun (WGS) entry which is preliminary data.</text>
</comment>
<dbReference type="AlphaFoldDB" id="A0A9N7YYE0"/>
<evidence type="ECO:0000313" key="3">
    <source>
        <dbReference type="Proteomes" id="UP001153269"/>
    </source>
</evidence>
<feature type="region of interest" description="Disordered" evidence="1">
    <location>
        <begin position="80"/>
        <end position="134"/>
    </location>
</feature>
<reference evidence="2" key="1">
    <citation type="submission" date="2020-03" db="EMBL/GenBank/DDBJ databases">
        <authorList>
            <person name="Weist P."/>
        </authorList>
    </citation>
    <scope>NUCLEOTIDE SEQUENCE</scope>
</reference>
<protein>
    <submittedName>
        <fullName evidence="2">Uncharacterized protein</fullName>
    </submittedName>
</protein>
<feature type="compositionally biased region" description="Basic and acidic residues" evidence="1">
    <location>
        <begin position="35"/>
        <end position="49"/>
    </location>
</feature>
<dbReference type="EMBL" id="CADEAL010002824">
    <property type="protein sequence ID" value="CAB1442335.1"/>
    <property type="molecule type" value="Genomic_DNA"/>
</dbReference>
<feature type="region of interest" description="Disordered" evidence="1">
    <location>
        <begin position="18"/>
        <end position="55"/>
    </location>
</feature>
<feature type="compositionally biased region" description="Basic and acidic residues" evidence="1">
    <location>
        <begin position="114"/>
        <end position="134"/>
    </location>
</feature>
<organism evidence="2 3">
    <name type="scientific">Pleuronectes platessa</name>
    <name type="common">European plaice</name>
    <dbReference type="NCBI Taxonomy" id="8262"/>
    <lineage>
        <taxon>Eukaryota</taxon>
        <taxon>Metazoa</taxon>
        <taxon>Chordata</taxon>
        <taxon>Craniata</taxon>
        <taxon>Vertebrata</taxon>
        <taxon>Euteleostomi</taxon>
        <taxon>Actinopterygii</taxon>
        <taxon>Neopterygii</taxon>
        <taxon>Teleostei</taxon>
        <taxon>Neoteleostei</taxon>
        <taxon>Acanthomorphata</taxon>
        <taxon>Carangaria</taxon>
        <taxon>Pleuronectiformes</taxon>
        <taxon>Pleuronectoidei</taxon>
        <taxon>Pleuronectidae</taxon>
        <taxon>Pleuronectes</taxon>
    </lineage>
</organism>
<evidence type="ECO:0000313" key="2">
    <source>
        <dbReference type="EMBL" id="CAB1442335.1"/>
    </source>
</evidence>
<keyword evidence="3" id="KW-1185">Reference proteome</keyword>
<proteinExistence type="predicted"/>
<name>A0A9N7YYE0_PLEPL</name>